<dbReference type="SUPFAM" id="SSF56436">
    <property type="entry name" value="C-type lectin-like"/>
    <property type="match status" value="1"/>
</dbReference>
<dbReference type="InterPro" id="IPR016187">
    <property type="entry name" value="CTDL_fold"/>
</dbReference>
<evidence type="ECO:0000313" key="4">
    <source>
        <dbReference type="Proteomes" id="UP001175271"/>
    </source>
</evidence>
<dbReference type="PANTHER" id="PTHR22991:SF40">
    <property type="entry name" value="PROTEIN CBG13490"/>
    <property type="match status" value="1"/>
</dbReference>
<dbReference type="PANTHER" id="PTHR22991">
    <property type="entry name" value="PROTEIN CBG13490"/>
    <property type="match status" value="1"/>
</dbReference>
<name>A0AA39HDU0_9BILA</name>
<dbReference type="PROSITE" id="PS50041">
    <property type="entry name" value="C_TYPE_LECTIN_2"/>
    <property type="match status" value="1"/>
</dbReference>
<sequence>MFLPLFLLISLALAQQHPLTVMRLQHEIASFVDSLSGSKVTFDECVGLVTNTGRQHVFFAFDETTGECGIHVDMTSSSKTAALTKNYYFSVDGTAPKDAFKEECKAEVCPRNWWLFKDNRCFGLVRLPASKKTTDEAYAERLITECSARESSSTAKPASIHSKEEQDFITKKLTEEEIIAAALGLTRLPLPNDPSTNWKWADGSEVDYKHWGKNNDEDDAKRIIAIMTPDDYEWVSWYRFTGYYLCTLTMCEFADPQEDQCSV</sequence>
<dbReference type="EMBL" id="JAUCMV010000004">
    <property type="protein sequence ID" value="KAK0402879.1"/>
    <property type="molecule type" value="Genomic_DNA"/>
</dbReference>
<dbReference type="InterPro" id="IPR001304">
    <property type="entry name" value="C-type_lectin-like"/>
</dbReference>
<dbReference type="SMART" id="SM00034">
    <property type="entry name" value="CLECT"/>
    <property type="match status" value="1"/>
</dbReference>
<evidence type="ECO:0000259" key="2">
    <source>
        <dbReference type="PROSITE" id="PS50041"/>
    </source>
</evidence>
<comment type="caution">
    <text evidence="3">The sequence shown here is derived from an EMBL/GenBank/DDBJ whole genome shotgun (WGS) entry which is preliminary data.</text>
</comment>
<dbReference type="InterPro" id="IPR016186">
    <property type="entry name" value="C-type_lectin-like/link_sf"/>
</dbReference>
<dbReference type="InterPro" id="IPR050976">
    <property type="entry name" value="Snaclec"/>
</dbReference>
<reference evidence="3" key="1">
    <citation type="submission" date="2023-06" db="EMBL/GenBank/DDBJ databases">
        <title>Genomic analysis of the entomopathogenic nematode Steinernema hermaphroditum.</title>
        <authorList>
            <person name="Schwarz E.M."/>
            <person name="Heppert J.K."/>
            <person name="Baniya A."/>
            <person name="Schwartz H.T."/>
            <person name="Tan C.-H."/>
            <person name="Antoshechkin I."/>
            <person name="Sternberg P.W."/>
            <person name="Goodrich-Blair H."/>
            <person name="Dillman A.R."/>
        </authorList>
    </citation>
    <scope>NUCLEOTIDE SEQUENCE</scope>
    <source>
        <strain evidence="3">PS9179</strain>
        <tissue evidence="3">Whole animal</tissue>
    </source>
</reference>
<proteinExistence type="predicted"/>
<evidence type="ECO:0000256" key="1">
    <source>
        <dbReference type="ARBA" id="ARBA00023157"/>
    </source>
</evidence>
<protein>
    <recommendedName>
        <fullName evidence="2">C-type lectin domain-containing protein</fullName>
    </recommendedName>
</protein>
<accession>A0AA39HDU0</accession>
<dbReference type="Gene3D" id="3.10.100.10">
    <property type="entry name" value="Mannose-Binding Protein A, subunit A"/>
    <property type="match status" value="1"/>
</dbReference>
<organism evidence="3 4">
    <name type="scientific">Steinernema hermaphroditum</name>
    <dbReference type="NCBI Taxonomy" id="289476"/>
    <lineage>
        <taxon>Eukaryota</taxon>
        <taxon>Metazoa</taxon>
        <taxon>Ecdysozoa</taxon>
        <taxon>Nematoda</taxon>
        <taxon>Chromadorea</taxon>
        <taxon>Rhabditida</taxon>
        <taxon>Tylenchina</taxon>
        <taxon>Panagrolaimomorpha</taxon>
        <taxon>Strongyloidoidea</taxon>
        <taxon>Steinernematidae</taxon>
        <taxon>Steinernema</taxon>
    </lineage>
</organism>
<gene>
    <name evidence="3" type="ORF">QR680_016591</name>
</gene>
<feature type="domain" description="C-type lectin" evidence="2">
    <location>
        <begin position="146"/>
        <end position="234"/>
    </location>
</feature>
<dbReference type="Proteomes" id="UP001175271">
    <property type="component" value="Unassembled WGS sequence"/>
</dbReference>
<keyword evidence="4" id="KW-1185">Reference proteome</keyword>
<evidence type="ECO:0000313" key="3">
    <source>
        <dbReference type="EMBL" id="KAK0402879.1"/>
    </source>
</evidence>
<dbReference type="AlphaFoldDB" id="A0AA39HDU0"/>
<keyword evidence="1" id="KW-1015">Disulfide bond</keyword>